<accession>A0A316ULH7</accession>
<feature type="compositionally biased region" description="Basic and acidic residues" evidence="6">
    <location>
        <begin position="479"/>
        <end position="491"/>
    </location>
</feature>
<keyword evidence="10" id="KW-1185">Reference proteome</keyword>
<dbReference type="GO" id="GO:0016020">
    <property type="term" value="C:membrane"/>
    <property type="evidence" value="ECO:0007669"/>
    <property type="project" value="UniProtKB-SubCell"/>
</dbReference>
<name>A0A316ULH7_9BASI</name>
<feature type="transmembrane region" description="Helical" evidence="7">
    <location>
        <begin position="335"/>
        <end position="356"/>
    </location>
</feature>
<evidence type="ECO:0000259" key="8">
    <source>
        <dbReference type="PROSITE" id="PS50850"/>
    </source>
</evidence>
<dbReference type="RefSeq" id="XP_025360406.1">
    <property type="nucleotide sequence ID" value="XM_025509341.1"/>
</dbReference>
<dbReference type="InterPro" id="IPR011701">
    <property type="entry name" value="MFS"/>
</dbReference>
<feature type="transmembrane region" description="Helical" evidence="7">
    <location>
        <begin position="306"/>
        <end position="328"/>
    </location>
</feature>
<evidence type="ECO:0000256" key="7">
    <source>
        <dbReference type="SAM" id="Phobius"/>
    </source>
</evidence>
<evidence type="ECO:0000256" key="6">
    <source>
        <dbReference type="SAM" id="MobiDB-lite"/>
    </source>
</evidence>
<dbReference type="OrthoDB" id="6730379at2759"/>
<feature type="transmembrane region" description="Helical" evidence="7">
    <location>
        <begin position="100"/>
        <end position="120"/>
    </location>
</feature>
<feature type="domain" description="Major facilitator superfamily (MFS) profile" evidence="8">
    <location>
        <begin position="26"/>
        <end position="459"/>
    </location>
</feature>
<evidence type="ECO:0000256" key="4">
    <source>
        <dbReference type="ARBA" id="ARBA00022989"/>
    </source>
</evidence>
<feature type="transmembrane region" description="Helical" evidence="7">
    <location>
        <begin position="368"/>
        <end position="392"/>
    </location>
</feature>
<dbReference type="PROSITE" id="PS50850">
    <property type="entry name" value="MFS"/>
    <property type="match status" value="1"/>
</dbReference>
<keyword evidence="3 7" id="KW-0812">Transmembrane</keyword>
<dbReference type="SUPFAM" id="SSF103473">
    <property type="entry name" value="MFS general substrate transporter"/>
    <property type="match status" value="1"/>
</dbReference>
<reference evidence="9 10" key="1">
    <citation type="journal article" date="2018" name="Mol. Biol. Evol.">
        <title>Broad Genomic Sampling Reveals a Smut Pathogenic Ancestry of the Fungal Clade Ustilaginomycotina.</title>
        <authorList>
            <person name="Kijpornyongpan T."/>
            <person name="Mondo S.J."/>
            <person name="Barry K."/>
            <person name="Sandor L."/>
            <person name="Lee J."/>
            <person name="Lipzen A."/>
            <person name="Pangilinan J."/>
            <person name="LaButti K."/>
            <person name="Hainaut M."/>
            <person name="Henrissat B."/>
            <person name="Grigoriev I.V."/>
            <person name="Spatafora J.W."/>
            <person name="Aime M.C."/>
        </authorList>
    </citation>
    <scope>NUCLEOTIDE SEQUENCE [LARGE SCALE GENOMIC DNA]</scope>
    <source>
        <strain evidence="9 10">MCA 5214</strain>
    </source>
</reference>
<feature type="transmembrane region" description="Helical" evidence="7">
    <location>
        <begin position="160"/>
        <end position="182"/>
    </location>
</feature>
<feature type="transmembrane region" description="Helical" evidence="7">
    <location>
        <begin position="270"/>
        <end position="294"/>
    </location>
</feature>
<gene>
    <name evidence="9" type="ORF">BDZ90DRAFT_281187</name>
</gene>
<evidence type="ECO:0000256" key="2">
    <source>
        <dbReference type="ARBA" id="ARBA00022448"/>
    </source>
</evidence>
<evidence type="ECO:0000256" key="5">
    <source>
        <dbReference type="ARBA" id="ARBA00023136"/>
    </source>
</evidence>
<dbReference type="Proteomes" id="UP000245884">
    <property type="component" value="Unassembled WGS sequence"/>
</dbReference>
<evidence type="ECO:0000256" key="1">
    <source>
        <dbReference type="ARBA" id="ARBA00004141"/>
    </source>
</evidence>
<organism evidence="9 10">
    <name type="scientific">Jaminaea rosea</name>
    <dbReference type="NCBI Taxonomy" id="1569628"/>
    <lineage>
        <taxon>Eukaryota</taxon>
        <taxon>Fungi</taxon>
        <taxon>Dikarya</taxon>
        <taxon>Basidiomycota</taxon>
        <taxon>Ustilaginomycotina</taxon>
        <taxon>Exobasidiomycetes</taxon>
        <taxon>Microstromatales</taxon>
        <taxon>Microstromatales incertae sedis</taxon>
        <taxon>Jaminaea</taxon>
    </lineage>
</organism>
<keyword evidence="4 7" id="KW-1133">Transmembrane helix</keyword>
<evidence type="ECO:0000313" key="10">
    <source>
        <dbReference type="Proteomes" id="UP000245884"/>
    </source>
</evidence>
<dbReference type="Gene3D" id="1.20.1250.20">
    <property type="entry name" value="MFS general substrate transporter like domains"/>
    <property type="match status" value="2"/>
</dbReference>
<dbReference type="InterPro" id="IPR020846">
    <property type="entry name" value="MFS_dom"/>
</dbReference>
<protein>
    <submittedName>
        <fullName evidence="9">MFS general substrate transporter</fullName>
    </submittedName>
</protein>
<feature type="transmembrane region" description="Helical" evidence="7">
    <location>
        <begin position="21"/>
        <end position="39"/>
    </location>
</feature>
<sequence length="522" mass="56911">MEGKDNASLASLPSRRNIVRRIDILLLPLLTICYGLQFYDKAVLGSATIFGILDDLELATVSGGKRDLSRYSAATAAFYYGYVGAVIPASFLAQRLRPNYFLGGAIFLWGFIVLLTPAIASWQGLIAQRVFLGAVESTVSPGFLLVTRRFWTRQEMPMRVGVWYSATGLFSVFSGLVNYGLGTRSHPGIATWKTLFLVPGFLTVFFGAVVLLFLPPEPARDAVIKVPGYNTFSPAEREAMLRATRLEALGRESDKWEWSQVLEALCDYKVWIYFLLATAIYVCNGGVTVFGPLLIKSFGYSSTRAILLQTPGGAVTVVAILLACWMSLRFRNARLLILALSCLPVILGAALIWAPSVNWQKHQAMPLIGYYLLPAFGAPYVMLLSSLAANVAGTTKASFAAGAVFVGYNVGNIASAYILLPSEASVHYATTWKIIISMMCASIGLAGILAGAMTWENRRRDKRAERDGSSVPPTPVEGQQEKKLDSDAGLNKDVEATSSDAAAAVEQRDLTDWQNKAFRYVL</sequence>
<keyword evidence="5 7" id="KW-0472">Membrane</keyword>
<feature type="region of interest" description="Disordered" evidence="6">
    <location>
        <begin position="460"/>
        <end position="491"/>
    </location>
</feature>
<dbReference type="PANTHER" id="PTHR43791">
    <property type="entry name" value="PERMEASE-RELATED"/>
    <property type="match status" value="1"/>
</dbReference>
<feature type="transmembrane region" description="Helical" evidence="7">
    <location>
        <begin position="399"/>
        <end position="420"/>
    </location>
</feature>
<feature type="transmembrane region" description="Helical" evidence="7">
    <location>
        <begin position="432"/>
        <end position="455"/>
    </location>
</feature>
<dbReference type="GO" id="GO:0022857">
    <property type="term" value="F:transmembrane transporter activity"/>
    <property type="evidence" value="ECO:0007669"/>
    <property type="project" value="InterPro"/>
</dbReference>
<evidence type="ECO:0000256" key="3">
    <source>
        <dbReference type="ARBA" id="ARBA00022692"/>
    </source>
</evidence>
<dbReference type="EMBL" id="KZ819674">
    <property type="protein sequence ID" value="PWN25794.1"/>
    <property type="molecule type" value="Genomic_DNA"/>
</dbReference>
<dbReference type="AlphaFoldDB" id="A0A316ULH7"/>
<feature type="transmembrane region" description="Helical" evidence="7">
    <location>
        <begin position="194"/>
        <end position="214"/>
    </location>
</feature>
<dbReference type="Pfam" id="PF07690">
    <property type="entry name" value="MFS_1"/>
    <property type="match status" value="1"/>
</dbReference>
<proteinExistence type="predicted"/>
<dbReference type="STRING" id="1569628.A0A316ULH7"/>
<dbReference type="InterPro" id="IPR036259">
    <property type="entry name" value="MFS_trans_sf"/>
</dbReference>
<feature type="transmembrane region" description="Helical" evidence="7">
    <location>
        <begin position="126"/>
        <end position="148"/>
    </location>
</feature>
<dbReference type="GeneID" id="37031164"/>
<dbReference type="PANTHER" id="PTHR43791:SF55">
    <property type="entry name" value="TRANSPORTER, PUTATIVE (AFU_ORTHOLOGUE AFUA_6G01820)-RELATED"/>
    <property type="match status" value="1"/>
</dbReference>
<comment type="subcellular location">
    <subcellularLocation>
        <location evidence="1">Membrane</location>
        <topology evidence="1">Multi-pass membrane protein</topology>
    </subcellularLocation>
</comment>
<feature type="transmembrane region" description="Helical" evidence="7">
    <location>
        <begin position="71"/>
        <end position="93"/>
    </location>
</feature>
<keyword evidence="2" id="KW-0813">Transport</keyword>
<evidence type="ECO:0000313" key="9">
    <source>
        <dbReference type="EMBL" id="PWN25794.1"/>
    </source>
</evidence>